<keyword evidence="4" id="KW-0049">Antioxidant</keyword>
<dbReference type="InterPro" id="IPR036249">
    <property type="entry name" value="Thioredoxin-like_sf"/>
</dbReference>
<comment type="similarity">
    <text evidence="9">Belongs to the peroxiredoxin family. BCP/PrxQ subfamily.</text>
</comment>
<protein>
    <recommendedName>
        <fullName evidence="2">thioredoxin-dependent peroxiredoxin</fullName>
        <ecNumber evidence="2">1.11.1.24</ecNumber>
    </recommendedName>
    <alternativeName>
        <fullName evidence="8">Thioredoxin peroxidase</fullName>
    </alternativeName>
    <alternativeName>
        <fullName evidence="10">Thioredoxin-dependent peroxiredoxin Bcp</fullName>
    </alternativeName>
</protein>
<comment type="function">
    <text evidence="1">Thiol-specific peroxidase that catalyzes the reduction of hydrogen peroxide and organic hydroperoxides to water and alcohols, respectively. Plays a role in cell protection against oxidative stress by detoxifying peroxides and as sensor of hydrogen peroxide-mediated signaling events.</text>
</comment>
<keyword evidence="5" id="KW-0560">Oxidoreductase</keyword>
<evidence type="ECO:0000256" key="7">
    <source>
        <dbReference type="ARBA" id="ARBA00023284"/>
    </source>
</evidence>
<keyword evidence="14" id="KW-1185">Reference proteome</keyword>
<evidence type="ECO:0000256" key="9">
    <source>
        <dbReference type="ARBA" id="ARBA00038489"/>
    </source>
</evidence>
<dbReference type="CDD" id="cd02970">
    <property type="entry name" value="PRX_like2"/>
    <property type="match status" value="1"/>
</dbReference>
<accession>A0A7Y9WTI7</accession>
<dbReference type="SUPFAM" id="SSF52833">
    <property type="entry name" value="Thioredoxin-like"/>
    <property type="match status" value="1"/>
</dbReference>
<dbReference type="GO" id="GO:0034599">
    <property type="term" value="P:cellular response to oxidative stress"/>
    <property type="evidence" value="ECO:0007669"/>
    <property type="project" value="TreeGrafter"/>
</dbReference>
<dbReference type="RefSeq" id="WP_257030639.1">
    <property type="nucleotide sequence ID" value="NZ_JACCAS010000002.1"/>
</dbReference>
<evidence type="ECO:0000256" key="5">
    <source>
        <dbReference type="ARBA" id="ARBA00023002"/>
    </source>
</evidence>
<dbReference type="InterPro" id="IPR000866">
    <property type="entry name" value="AhpC/TSA"/>
</dbReference>
<dbReference type="PANTHER" id="PTHR42801:SF7">
    <property type="entry name" value="SLL1159 PROTEIN"/>
    <property type="match status" value="1"/>
</dbReference>
<dbReference type="PANTHER" id="PTHR42801">
    <property type="entry name" value="THIOREDOXIN-DEPENDENT PEROXIDE REDUCTASE"/>
    <property type="match status" value="1"/>
</dbReference>
<dbReference type="GO" id="GO:0008379">
    <property type="term" value="F:thioredoxin peroxidase activity"/>
    <property type="evidence" value="ECO:0007669"/>
    <property type="project" value="TreeGrafter"/>
</dbReference>
<keyword evidence="3" id="KW-0575">Peroxidase</keyword>
<dbReference type="InterPro" id="IPR050924">
    <property type="entry name" value="Peroxiredoxin_BCP/PrxQ"/>
</dbReference>
<organism evidence="13 14">
    <name type="scientific">Paraburkholderia bryophila</name>
    <dbReference type="NCBI Taxonomy" id="420952"/>
    <lineage>
        <taxon>Bacteria</taxon>
        <taxon>Pseudomonadati</taxon>
        <taxon>Pseudomonadota</taxon>
        <taxon>Betaproteobacteria</taxon>
        <taxon>Burkholderiales</taxon>
        <taxon>Burkholderiaceae</taxon>
        <taxon>Paraburkholderia</taxon>
    </lineage>
</organism>
<feature type="domain" description="Thioredoxin" evidence="12">
    <location>
        <begin position="69"/>
        <end position="239"/>
    </location>
</feature>
<evidence type="ECO:0000256" key="6">
    <source>
        <dbReference type="ARBA" id="ARBA00023157"/>
    </source>
</evidence>
<dbReference type="GO" id="GO:0005737">
    <property type="term" value="C:cytoplasm"/>
    <property type="evidence" value="ECO:0007669"/>
    <property type="project" value="TreeGrafter"/>
</dbReference>
<dbReference type="AlphaFoldDB" id="A0A7Y9WTI7"/>
<dbReference type="EC" id="1.11.1.24" evidence="2"/>
<keyword evidence="7" id="KW-0676">Redox-active center</keyword>
<comment type="caution">
    <text evidence="13">The sequence shown here is derived from an EMBL/GenBank/DDBJ whole genome shotgun (WGS) entry which is preliminary data.</text>
</comment>
<dbReference type="Proteomes" id="UP000540929">
    <property type="component" value="Unassembled WGS sequence"/>
</dbReference>
<dbReference type="InterPro" id="IPR013766">
    <property type="entry name" value="Thioredoxin_domain"/>
</dbReference>
<evidence type="ECO:0000256" key="11">
    <source>
        <dbReference type="ARBA" id="ARBA00049091"/>
    </source>
</evidence>
<dbReference type="Gene3D" id="3.40.30.10">
    <property type="entry name" value="Glutaredoxin"/>
    <property type="match status" value="1"/>
</dbReference>
<evidence type="ECO:0000313" key="13">
    <source>
        <dbReference type="EMBL" id="NYH26904.1"/>
    </source>
</evidence>
<evidence type="ECO:0000256" key="4">
    <source>
        <dbReference type="ARBA" id="ARBA00022862"/>
    </source>
</evidence>
<comment type="catalytic activity">
    <reaction evidence="11">
        <text>a hydroperoxide + [thioredoxin]-dithiol = an alcohol + [thioredoxin]-disulfide + H2O</text>
        <dbReference type="Rhea" id="RHEA:62620"/>
        <dbReference type="Rhea" id="RHEA-COMP:10698"/>
        <dbReference type="Rhea" id="RHEA-COMP:10700"/>
        <dbReference type="ChEBI" id="CHEBI:15377"/>
        <dbReference type="ChEBI" id="CHEBI:29950"/>
        <dbReference type="ChEBI" id="CHEBI:30879"/>
        <dbReference type="ChEBI" id="CHEBI:35924"/>
        <dbReference type="ChEBI" id="CHEBI:50058"/>
        <dbReference type="EC" id="1.11.1.24"/>
    </reaction>
</comment>
<gene>
    <name evidence="13" type="ORF">GGD40_006475</name>
</gene>
<evidence type="ECO:0000256" key="2">
    <source>
        <dbReference type="ARBA" id="ARBA00013017"/>
    </source>
</evidence>
<proteinExistence type="inferred from homology"/>
<dbReference type="EMBL" id="JACCAS010000002">
    <property type="protein sequence ID" value="NYH26904.1"/>
    <property type="molecule type" value="Genomic_DNA"/>
</dbReference>
<sequence length="239" mass="25895">MKVSIAINLSISSFLQGMNDIQGATKMELKQELVAFRADYERTAPAERIALYNAKVEELRASFQMDGVLAAGQRAPDFELPSASGRAVSLAEVLQKGPAVLVFYRGGWCPYCNIQLRAYQQVLPEILQLGANLIAISPQLPDGSLSTAERNALDFAVLSDAGNGVAQSFGLVYSLPEELRQALRSVDKALPDINGDESWALPVPATFVIASDGRIALSHVDIDYRGRCEPEVVLSVLRS</sequence>
<evidence type="ECO:0000256" key="3">
    <source>
        <dbReference type="ARBA" id="ARBA00022559"/>
    </source>
</evidence>
<reference evidence="13 14" key="1">
    <citation type="submission" date="2020-07" db="EMBL/GenBank/DDBJ databases">
        <title>Exploring microbial biodiversity for novel pathways involved in the catabolism of aromatic compounds derived from lignin.</title>
        <authorList>
            <person name="Elkins J."/>
        </authorList>
    </citation>
    <scope>NUCLEOTIDE SEQUENCE [LARGE SCALE GENOMIC DNA]</scope>
    <source>
        <strain evidence="13 14">H2C3C</strain>
    </source>
</reference>
<name>A0A7Y9WTI7_9BURK</name>
<evidence type="ECO:0000259" key="12">
    <source>
        <dbReference type="PROSITE" id="PS51352"/>
    </source>
</evidence>
<evidence type="ECO:0000256" key="8">
    <source>
        <dbReference type="ARBA" id="ARBA00032824"/>
    </source>
</evidence>
<dbReference type="PROSITE" id="PS51352">
    <property type="entry name" value="THIOREDOXIN_2"/>
    <property type="match status" value="1"/>
</dbReference>
<dbReference type="GO" id="GO:0045454">
    <property type="term" value="P:cell redox homeostasis"/>
    <property type="evidence" value="ECO:0007669"/>
    <property type="project" value="TreeGrafter"/>
</dbReference>
<dbReference type="Pfam" id="PF00578">
    <property type="entry name" value="AhpC-TSA"/>
    <property type="match status" value="1"/>
</dbReference>
<keyword evidence="6" id="KW-1015">Disulfide bond</keyword>
<evidence type="ECO:0000313" key="14">
    <source>
        <dbReference type="Proteomes" id="UP000540929"/>
    </source>
</evidence>
<evidence type="ECO:0000256" key="10">
    <source>
        <dbReference type="ARBA" id="ARBA00042639"/>
    </source>
</evidence>
<evidence type="ECO:0000256" key="1">
    <source>
        <dbReference type="ARBA" id="ARBA00003330"/>
    </source>
</evidence>